<reference evidence="1 2" key="1">
    <citation type="submission" date="2015-10" db="EMBL/GenBank/DDBJ databases">
        <title>Genomic differences between typical nodule nitrogen-fixing rhizobial strains and those coming from bean seeds.</title>
        <authorList>
            <person name="Peralta H."/>
            <person name="Aguilar-Vera A."/>
            <person name="Diaz R."/>
            <person name="Mora Y."/>
            <person name="Martinez-Batallar G."/>
            <person name="Salazar E."/>
            <person name="Vargas-Lagunas C."/>
            <person name="Encarnacion S."/>
            <person name="Girard L."/>
            <person name="Mora J."/>
        </authorList>
    </citation>
    <scope>NUCLEOTIDE SEQUENCE [LARGE SCALE GENOMIC DNA]</scope>
    <source>
        <strain evidence="1 2">CFNEI 73</strain>
        <plasmid evidence="1 2">B</plasmid>
    </source>
</reference>
<sequence>MASTLASDCPASTSSPFLTRICVITPGMGQGSCFDVSAAFFTVARGKQFGFAFLES</sequence>
<gene>
    <name evidence="1" type="ORF">SAMCFNEI73_pB0190</name>
</gene>
<dbReference type="KEGG" id="same:SAMCFNEI73_pB0190"/>
<accession>A0A1L3LTH8</accession>
<evidence type="ECO:0000313" key="1">
    <source>
        <dbReference type="EMBL" id="APG93388.1"/>
    </source>
</evidence>
<dbReference type="EMBL" id="CP013109">
    <property type="protein sequence ID" value="APG93388.1"/>
    <property type="molecule type" value="Genomic_DNA"/>
</dbReference>
<name>A0A1L3LTH8_9HYPH</name>
<organism evidence="1 2">
    <name type="scientific">Sinorhizobium americanum</name>
    <dbReference type="NCBI Taxonomy" id="194963"/>
    <lineage>
        <taxon>Bacteria</taxon>
        <taxon>Pseudomonadati</taxon>
        <taxon>Pseudomonadota</taxon>
        <taxon>Alphaproteobacteria</taxon>
        <taxon>Hyphomicrobiales</taxon>
        <taxon>Rhizobiaceae</taxon>
        <taxon>Sinorhizobium/Ensifer group</taxon>
        <taxon>Sinorhizobium</taxon>
    </lineage>
</organism>
<dbReference type="AlphaFoldDB" id="A0A1L3LTH8"/>
<keyword evidence="1" id="KW-0614">Plasmid</keyword>
<evidence type="ECO:0000313" key="2">
    <source>
        <dbReference type="Proteomes" id="UP000182306"/>
    </source>
</evidence>
<protein>
    <submittedName>
        <fullName evidence="1">Uncharacterized protein</fullName>
    </submittedName>
</protein>
<geneLocation type="plasmid" evidence="1 2">
    <name>B</name>
</geneLocation>
<dbReference type="Proteomes" id="UP000182306">
    <property type="component" value="Plasmid B"/>
</dbReference>
<keyword evidence="2" id="KW-1185">Reference proteome</keyword>
<proteinExistence type="predicted"/>